<gene>
    <name evidence="3" type="ORF">WJU22_01095</name>
</gene>
<dbReference type="EMBL" id="CP150096">
    <property type="protein sequence ID" value="WZN46779.1"/>
    <property type="molecule type" value="Genomic_DNA"/>
</dbReference>
<proteinExistence type="predicted"/>
<sequence>MKKLLFLFAALAFGPSVSAQKTIGISCIGDSIMFGNGLPSRERNNFPAQLQNMLGKGYVVTMDDDPGKLAAQLQNMLGKGYVVKVDKNSRVPDIAVICFADEKRIDSAVLASKAKRIIIALPPVLPGSDLEDRERRMSAIRARAAERMCEIVDLAPVVSAKSENFQDPAHLSSLGATEIARRLYEAVQFRAAAPFDIVRRLGAQAGVSFFGFRTFDVSGDNNHITVISPHQPAKGLPWAQVSGEKSDSITLLGLLERGVHVVISANTTPESQLQKAGLATRPAIASNNSWTYDGQPLVQFNERPLPAILRALGLQPNFAAIAAPGSEYRSGAGWYPGKDWWAQHANIDSLLRAPGQLDIVFLGNSITQGTGGHRTTTTYKPGFPAFDSAFGMYRWESAGISGDRTQNVLWRLQNGAYREAAPRLIVLTIGVNNFPDNDPEEVAAGIKEIVNWIGKNMPKTKLLLLGPLPAGNRPGEMRRVKFEKTQTIIQGLAVRGRYLPLAGAFILPDGSLDPKLYSGDGIHLQTAGYQAWAKALKPVVDEMLR</sequence>
<dbReference type="Gene3D" id="3.40.50.1110">
    <property type="entry name" value="SGNH hydrolase"/>
    <property type="match status" value="2"/>
</dbReference>
<dbReference type="InterPro" id="IPR036514">
    <property type="entry name" value="SGNH_hydro_sf"/>
</dbReference>
<organism evidence="3 4">
    <name type="scientific">Chitinophaga caseinilytica</name>
    <dbReference type="NCBI Taxonomy" id="2267521"/>
    <lineage>
        <taxon>Bacteria</taxon>
        <taxon>Pseudomonadati</taxon>
        <taxon>Bacteroidota</taxon>
        <taxon>Chitinophagia</taxon>
        <taxon>Chitinophagales</taxon>
        <taxon>Chitinophagaceae</taxon>
        <taxon>Chitinophaga</taxon>
    </lineage>
</organism>
<feature type="chain" id="PRO_5045309636" evidence="1">
    <location>
        <begin position="20"/>
        <end position="545"/>
    </location>
</feature>
<dbReference type="RefSeq" id="WP_341841461.1">
    <property type="nucleotide sequence ID" value="NZ_CP149792.1"/>
</dbReference>
<evidence type="ECO:0000313" key="3">
    <source>
        <dbReference type="EMBL" id="WZN46779.1"/>
    </source>
</evidence>
<evidence type="ECO:0000256" key="1">
    <source>
        <dbReference type="SAM" id="SignalP"/>
    </source>
</evidence>
<dbReference type="SUPFAM" id="SSF52266">
    <property type="entry name" value="SGNH hydrolase"/>
    <property type="match status" value="2"/>
</dbReference>
<name>A0ABZ2Z3E1_9BACT</name>
<dbReference type="InterPro" id="IPR013830">
    <property type="entry name" value="SGNH_hydro"/>
</dbReference>
<evidence type="ECO:0000313" key="4">
    <source>
        <dbReference type="Proteomes" id="UP001449657"/>
    </source>
</evidence>
<dbReference type="PANTHER" id="PTHR30383">
    <property type="entry name" value="THIOESTERASE 1/PROTEASE 1/LYSOPHOSPHOLIPASE L1"/>
    <property type="match status" value="1"/>
</dbReference>
<dbReference type="Pfam" id="PF13472">
    <property type="entry name" value="Lipase_GDSL_2"/>
    <property type="match status" value="1"/>
</dbReference>
<evidence type="ECO:0000259" key="2">
    <source>
        <dbReference type="Pfam" id="PF13472"/>
    </source>
</evidence>
<feature type="signal peptide" evidence="1">
    <location>
        <begin position="1"/>
        <end position="19"/>
    </location>
</feature>
<keyword evidence="4" id="KW-1185">Reference proteome</keyword>
<protein>
    <submittedName>
        <fullName evidence="3">GDSL-type esterase/lipase family protein</fullName>
    </submittedName>
</protein>
<keyword evidence="1" id="KW-0732">Signal</keyword>
<dbReference type="InterPro" id="IPR051532">
    <property type="entry name" value="Ester_Hydrolysis_Enzymes"/>
</dbReference>
<dbReference type="Proteomes" id="UP001449657">
    <property type="component" value="Chromosome"/>
</dbReference>
<feature type="domain" description="SGNH hydrolase-type esterase" evidence="2">
    <location>
        <begin position="361"/>
        <end position="531"/>
    </location>
</feature>
<reference evidence="3 4" key="1">
    <citation type="submission" date="2024-03" db="EMBL/GenBank/DDBJ databases">
        <title>Chitinophaga caseinilytica sp. nov., a casein hydrolysing bacterium isolated from forest soil.</title>
        <authorList>
            <person name="Lee D.S."/>
            <person name="Han D.M."/>
            <person name="Baek J.H."/>
            <person name="Choi D.G."/>
            <person name="Jeon J.H."/>
            <person name="Jeon C.O."/>
        </authorList>
    </citation>
    <scope>NUCLEOTIDE SEQUENCE [LARGE SCALE GENOMIC DNA]</scope>
    <source>
        <strain evidence="3 4">KACC 19118</strain>
    </source>
</reference>
<accession>A0ABZ2Z3E1</accession>